<keyword evidence="7" id="KW-1185">Reference proteome</keyword>
<keyword evidence="5 6" id="KW-0472">Membrane</keyword>
<dbReference type="PANTHER" id="PTHR16296:SF2">
    <property type="entry name" value="TRANSMEMBRANE PROTEIN 126A"/>
    <property type="match status" value="1"/>
</dbReference>
<evidence type="ECO:0000256" key="6">
    <source>
        <dbReference type="SAM" id="Phobius"/>
    </source>
</evidence>
<dbReference type="KEGG" id="asn:102377459"/>
<dbReference type="GO" id="GO:0032981">
    <property type="term" value="P:mitochondrial respiratory chain complex I assembly"/>
    <property type="evidence" value="ECO:0007669"/>
    <property type="project" value="TreeGrafter"/>
</dbReference>
<dbReference type="Pfam" id="PF07114">
    <property type="entry name" value="TMEM126"/>
    <property type="match status" value="1"/>
</dbReference>
<dbReference type="InParanoid" id="A0A1U7SK65"/>
<dbReference type="AlphaFoldDB" id="A0A1U7SK65"/>
<evidence type="ECO:0000256" key="2">
    <source>
        <dbReference type="ARBA" id="ARBA00022692"/>
    </source>
</evidence>
<dbReference type="GeneID" id="102377459"/>
<dbReference type="GO" id="GO:0031966">
    <property type="term" value="C:mitochondrial membrane"/>
    <property type="evidence" value="ECO:0007669"/>
    <property type="project" value="UniProtKB-SubCell"/>
</dbReference>
<name>A0A1U7SK65_ALLSI</name>
<evidence type="ECO:0000256" key="5">
    <source>
        <dbReference type="ARBA" id="ARBA00023136"/>
    </source>
</evidence>
<dbReference type="OrthoDB" id="6234762at2759"/>
<evidence type="ECO:0000313" key="8">
    <source>
        <dbReference type="RefSeq" id="XP_006037266.2"/>
    </source>
</evidence>
<organism evidence="7 8">
    <name type="scientific">Alligator sinensis</name>
    <name type="common">Chinese alligator</name>
    <dbReference type="NCBI Taxonomy" id="38654"/>
    <lineage>
        <taxon>Eukaryota</taxon>
        <taxon>Metazoa</taxon>
        <taxon>Chordata</taxon>
        <taxon>Craniata</taxon>
        <taxon>Vertebrata</taxon>
        <taxon>Euteleostomi</taxon>
        <taxon>Archelosauria</taxon>
        <taxon>Archosauria</taxon>
        <taxon>Crocodylia</taxon>
        <taxon>Alligatoridae</taxon>
        <taxon>Alligatorinae</taxon>
        <taxon>Alligator</taxon>
    </lineage>
</organism>
<evidence type="ECO:0000313" key="7">
    <source>
        <dbReference type="Proteomes" id="UP000189705"/>
    </source>
</evidence>
<dbReference type="Proteomes" id="UP000189705">
    <property type="component" value="Unplaced"/>
</dbReference>
<comment type="subcellular location">
    <subcellularLocation>
        <location evidence="1">Mitochondrion membrane</location>
        <topology evidence="1">Multi-pass membrane protein</topology>
    </subcellularLocation>
</comment>
<gene>
    <name evidence="8" type="primary">LOC102377459</name>
</gene>
<evidence type="ECO:0000256" key="1">
    <source>
        <dbReference type="ARBA" id="ARBA00004225"/>
    </source>
</evidence>
<dbReference type="InterPro" id="IPR009801">
    <property type="entry name" value="TMEM126"/>
</dbReference>
<dbReference type="PANTHER" id="PTHR16296">
    <property type="entry name" value="UNCHARACTERIZED HYPOTHALAMUS PROTEIN HT007"/>
    <property type="match status" value="1"/>
</dbReference>
<evidence type="ECO:0000256" key="4">
    <source>
        <dbReference type="ARBA" id="ARBA00023128"/>
    </source>
</evidence>
<keyword evidence="4" id="KW-0496">Mitochondrion</keyword>
<feature type="non-terminal residue" evidence="8">
    <location>
        <position position="1"/>
    </location>
</feature>
<proteinExistence type="predicted"/>
<accession>A0A1U7SK65</accession>
<keyword evidence="2 6" id="KW-0812">Transmembrane</keyword>
<dbReference type="STRING" id="38654.A0A1U7SK65"/>
<dbReference type="eggNOG" id="ENOG502RYF0">
    <property type="taxonomic scope" value="Eukaryota"/>
</dbReference>
<protein>
    <submittedName>
        <fullName evidence="8">Transmembrane protein 126A-like</fullName>
    </submittedName>
</protein>
<keyword evidence="3 6" id="KW-1133">Transmembrane helix</keyword>
<evidence type="ECO:0000256" key="3">
    <source>
        <dbReference type="ARBA" id="ARBA00022989"/>
    </source>
</evidence>
<dbReference type="RefSeq" id="XP_006037266.2">
    <property type="nucleotide sequence ID" value="XM_006037204.3"/>
</dbReference>
<sequence length="116" mass="12465">SYVILPWICLCHPGDLNCSSCVIVRGGLIGSVVGALCPITLAIFLNGALAARYTTAPLPQMGNILRFWITASRPVFKKMSLVLALQTMAGAYLGSRSHGTYVKMLQLPQTKNGLKD</sequence>
<feature type="transmembrane region" description="Helical" evidence="6">
    <location>
        <begin position="28"/>
        <end position="51"/>
    </location>
</feature>
<reference evidence="8" key="1">
    <citation type="submission" date="2025-08" db="UniProtKB">
        <authorList>
            <consortium name="RefSeq"/>
        </authorList>
    </citation>
    <scope>IDENTIFICATION</scope>
</reference>